<protein>
    <recommendedName>
        <fullName evidence="1">CxC2-like cysteine cluster KDZ transposase-associated domain-containing protein</fullName>
    </recommendedName>
</protein>
<dbReference type="STRING" id="914234.M2QYK5"/>
<evidence type="ECO:0000313" key="3">
    <source>
        <dbReference type="Proteomes" id="UP000016930"/>
    </source>
</evidence>
<name>M2QYK5_CERS8</name>
<feature type="non-terminal residue" evidence="2">
    <location>
        <position position="880"/>
    </location>
</feature>
<reference evidence="2 3" key="1">
    <citation type="journal article" date="2012" name="Proc. Natl. Acad. Sci. U.S.A.">
        <title>Comparative genomics of Ceriporiopsis subvermispora and Phanerochaete chrysosporium provide insight into selective ligninolysis.</title>
        <authorList>
            <person name="Fernandez-Fueyo E."/>
            <person name="Ruiz-Duenas F.J."/>
            <person name="Ferreira P."/>
            <person name="Floudas D."/>
            <person name="Hibbett D.S."/>
            <person name="Canessa P."/>
            <person name="Larrondo L.F."/>
            <person name="James T.Y."/>
            <person name="Seelenfreund D."/>
            <person name="Lobos S."/>
            <person name="Polanco R."/>
            <person name="Tello M."/>
            <person name="Honda Y."/>
            <person name="Watanabe T."/>
            <person name="Watanabe T."/>
            <person name="Ryu J.S."/>
            <person name="Kubicek C.P."/>
            <person name="Schmoll M."/>
            <person name="Gaskell J."/>
            <person name="Hammel K.E."/>
            <person name="St John F.J."/>
            <person name="Vanden Wymelenberg A."/>
            <person name="Sabat G."/>
            <person name="Splinter BonDurant S."/>
            <person name="Syed K."/>
            <person name="Yadav J.S."/>
            <person name="Doddapaneni H."/>
            <person name="Subramanian V."/>
            <person name="Lavin J.L."/>
            <person name="Oguiza J.A."/>
            <person name="Perez G."/>
            <person name="Pisabarro A.G."/>
            <person name="Ramirez L."/>
            <person name="Santoyo F."/>
            <person name="Master E."/>
            <person name="Coutinho P.M."/>
            <person name="Henrissat B."/>
            <person name="Lombard V."/>
            <person name="Magnuson J.K."/>
            <person name="Kuees U."/>
            <person name="Hori C."/>
            <person name="Igarashi K."/>
            <person name="Samejima M."/>
            <person name="Held B.W."/>
            <person name="Barry K.W."/>
            <person name="LaButti K.M."/>
            <person name="Lapidus A."/>
            <person name="Lindquist E.A."/>
            <person name="Lucas S.M."/>
            <person name="Riley R."/>
            <person name="Salamov A.A."/>
            <person name="Hoffmeister D."/>
            <person name="Schwenk D."/>
            <person name="Hadar Y."/>
            <person name="Yarden O."/>
            <person name="de Vries R.P."/>
            <person name="Wiebenga A."/>
            <person name="Stenlid J."/>
            <person name="Eastwood D."/>
            <person name="Grigoriev I.V."/>
            <person name="Berka R.M."/>
            <person name="Blanchette R.A."/>
            <person name="Kersten P."/>
            <person name="Martinez A.T."/>
            <person name="Vicuna R."/>
            <person name="Cullen D."/>
        </authorList>
    </citation>
    <scope>NUCLEOTIDE SEQUENCE [LARGE SCALE GENOMIC DNA]</scope>
    <source>
        <strain evidence="2 3">B</strain>
    </source>
</reference>
<feature type="non-terminal residue" evidence="2">
    <location>
        <position position="1"/>
    </location>
</feature>
<dbReference type="HOGENOM" id="CLU_003703_13_0_1"/>
<dbReference type="OrthoDB" id="2793259at2759"/>
<dbReference type="PANTHER" id="PTHR33096">
    <property type="entry name" value="CXC2 DOMAIN-CONTAINING PROTEIN"/>
    <property type="match status" value="1"/>
</dbReference>
<dbReference type="CDD" id="cd19757">
    <property type="entry name" value="Bbox1"/>
    <property type="match status" value="1"/>
</dbReference>
<sequence length="880" mass="99694">DHPLREWIPDIDAWLAEMIRLEGRGEFRADCCPKCHANPAIYRCQDCQDLELYCKGCSLELHRRSPLHRISAWVTNRFKHTSLKSMGLRIQLGHTVGNPCVNPISGFIDGFVLIDLTGIHIINIDFCGCEQALSCPLQLLRARIFPATSVEPRTGATFRVLEHFHIESTQAATSAQAFYNTLARRTDNTGLDSPQDRYSAFLRIMRKWRYLKFLKRGGRGHEPGGAAATGPGELALLCPACPHPGKNLPLDWENAPPWKKWLYRLFIGIDGNFRLKRRKVSSTSVDPCLTNGQAYFVEDEGYKSHIKTFGTRVKEEKNTCNNHDAATLANVKGYKSLSTSGVVAVQCTRHEMHRPCSVGDLQRGERYVNVDYVYFTSMKAAAVKSVIVSYDIACQWSRKFWNRVKAYGPTIDYDKETTFLIPKFHLPAHQSSCQDDYSFNLTKKVAKTDGEGLERGWAITNDFGPSTKEMGPGARHDTLNDGFGAYNWRKIARLPITLLTKAKRAAESRYKHAAEFQEFNAAIPAAQSAQWASDLDKWEHDPSCPNPFTVKTAPMTQAAIHLKLAQEEATEIEQGRLVAWHGNLSPSSLIVTGLEIEEQHKVIERRNVLQRKIEIWADIQKVYISGVDIIRSLLMASSSTVYAESYPLLLPSEACAFIGCNLVLLDYEWQLREGQAHGALDSLRRHLRLRTYLCKFKGQFVSGQRPTTWARSAINNVQQKVDADMARYRAAHSSLISLSRHLNKSGWQTVLRPLEDDDVRGISDGQIFETESHRTISWIWKTPGISPDGDDSDPALHEALRIEWCKSRARADRWSEECELLQEEMRRVTQLHKWTAAQWIQRAAAVPPTLTPDYAEGQTAYAMRQADIRTEMSELCTRTW</sequence>
<dbReference type="InterPro" id="IPR041457">
    <property type="entry name" value="CxC2_KDZ-assoc"/>
</dbReference>
<gene>
    <name evidence="2" type="ORF">CERSUDRAFT_29195</name>
</gene>
<dbReference type="InterPro" id="IPR040521">
    <property type="entry name" value="KDZ"/>
</dbReference>
<dbReference type="Pfam" id="PF18803">
    <property type="entry name" value="CxC2"/>
    <property type="match status" value="1"/>
</dbReference>
<evidence type="ECO:0000313" key="2">
    <source>
        <dbReference type="EMBL" id="EMD37240.1"/>
    </source>
</evidence>
<keyword evidence="3" id="KW-1185">Reference proteome</keyword>
<dbReference type="EMBL" id="KB445796">
    <property type="protein sequence ID" value="EMD37240.1"/>
    <property type="molecule type" value="Genomic_DNA"/>
</dbReference>
<organism evidence="2 3">
    <name type="scientific">Ceriporiopsis subvermispora (strain B)</name>
    <name type="common">White-rot fungus</name>
    <name type="synonym">Gelatoporia subvermispora</name>
    <dbReference type="NCBI Taxonomy" id="914234"/>
    <lineage>
        <taxon>Eukaryota</taxon>
        <taxon>Fungi</taxon>
        <taxon>Dikarya</taxon>
        <taxon>Basidiomycota</taxon>
        <taxon>Agaricomycotina</taxon>
        <taxon>Agaricomycetes</taxon>
        <taxon>Polyporales</taxon>
        <taxon>Gelatoporiaceae</taxon>
        <taxon>Gelatoporia</taxon>
    </lineage>
</organism>
<evidence type="ECO:0000259" key="1">
    <source>
        <dbReference type="Pfam" id="PF18803"/>
    </source>
</evidence>
<feature type="domain" description="CxC2-like cysteine cluster KDZ transposase-associated" evidence="1">
    <location>
        <begin position="83"/>
        <end position="190"/>
    </location>
</feature>
<dbReference type="AlphaFoldDB" id="M2QYK5"/>
<dbReference type="Pfam" id="PF18758">
    <property type="entry name" value="KDZ"/>
    <property type="match status" value="1"/>
</dbReference>
<dbReference type="PANTHER" id="PTHR33096:SF1">
    <property type="entry name" value="CXC1-LIKE CYSTEINE CLUSTER ASSOCIATED WITH KDZ TRANSPOSASES DOMAIN-CONTAINING PROTEIN"/>
    <property type="match status" value="1"/>
</dbReference>
<dbReference type="Proteomes" id="UP000016930">
    <property type="component" value="Unassembled WGS sequence"/>
</dbReference>
<proteinExistence type="predicted"/>
<accession>M2QYK5</accession>